<dbReference type="EMBL" id="LR797109">
    <property type="protein sequence ID" value="CAB4187391.1"/>
    <property type="molecule type" value="Genomic_DNA"/>
</dbReference>
<evidence type="ECO:0000313" key="1">
    <source>
        <dbReference type="EMBL" id="CAB4165301.1"/>
    </source>
</evidence>
<evidence type="ECO:0000313" key="6">
    <source>
        <dbReference type="EMBL" id="CAB4199400.1"/>
    </source>
</evidence>
<evidence type="ECO:0000313" key="2">
    <source>
        <dbReference type="EMBL" id="CAB4171216.1"/>
    </source>
</evidence>
<evidence type="ECO:0000313" key="8">
    <source>
        <dbReference type="EMBL" id="CAB4218773.1"/>
    </source>
</evidence>
<name>A0A6J5PMN9_9CAUD</name>
<dbReference type="EMBL" id="LR797039">
    <property type="protein sequence ID" value="CAB4182592.1"/>
    <property type="molecule type" value="Genomic_DNA"/>
</dbReference>
<dbReference type="EMBL" id="LR798452">
    <property type="protein sequence ID" value="CAB5238277.1"/>
    <property type="molecule type" value="Genomic_DNA"/>
</dbReference>
<evidence type="ECO:0000313" key="9">
    <source>
        <dbReference type="EMBL" id="CAB5238277.1"/>
    </source>
</evidence>
<proteinExistence type="predicted"/>
<organism evidence="2">
    <name type="scientific">uncultured Caudovirales phage</name>
    <dbReference type="NCBI Taxonomy" id="2100421"/>
    <lineage>
        <taxon>Viruses</taxon>
        <taxon>Duplodnaviria</taxon>
        <taxon>Heunggongvirae</taxon>
        <taxon>Uroviricota</taxon>
        <taxon>Caudoviricetes</taxon>
        <taxon>Peduoviridae</taxon>
        <taxon>Maltschvirus</taxon>
        <taxon>Maltschvirus maltsch</taxon>
    </lineage>
</organism>
<dbReference type="EMBL" id="LR796865">
    <property type="protein sequence ID" value="CAB4171216.1"/>
    <property type="molecule type" value="Genomic_DNA"/>
</dbReference>
<evidence type="ECO:0000313" key="7">
    <source>
        <dbReference type="EMBL" id="CAB4212772.1"/>
    </source>
</evidence>
<dbReference type="EMBL" id="LR797383">
    <property type="protein sequence ID" value="CAB4212772.1"/>
    <property type="molecule type" value="Genomic_DNA"/>
</dbReference>
<evidence type="ECO:0000313" key="5">
    <source>
        <dbReference type="EMBL" id="CAB4187391.1"/>
    </source>
</evidence>
<reference evidence="2" key="1">
    <citation type="submission" date="2020-05" db="EMBL/GenBank/DDBJ databases">
        <authorList>
            <person name="Chiriac C."/>
            <person name="Salcher M."/>
            <person name="Ghai R."/>
            <person name="Kavagutti S V."/>
        </authorList>
    </citation>
    <scope>NUCLEOTIDE SEQUENCE</scope>
</reference>
<dbReference type="EMBL" id="LR796946">
    <property type="protein sequence ID" value="CAB4177218.1"/>
    <property type="molecule type" value="Genomic_DNA"/>
</dbReference>
<protein>
    <submittedName>
        <fullName evidence="2">Uncharacterized protein</fullName>
    </submittedName>
</protein>
<evidence type="ECO:0000313" key="4">
    <source>
        <dbReference type="EMBL" id="CAB4182592.1"/>
    </source>
</evidence>
<dbReference type="EMBL" id="LR797286">
    <property type="protein sequence ID" value="CAB4199400.1"/>
    <property type="molecule type" value="Genomic_DNA"/>
</dbReference>
<gene>
    <name evidence="3" type="ORF">UFOVP1000_35</name>
    <name evidence="4" type="ORF">UFOVP1092_10</name>
    <name evidence="5" type="ORF">UFOVP1152_14</name>
    <name evidence="6" type="ORF">UFOVP1337_41</name>
    <name evidence="7" type="ORF">UFOVP1446_35</name>
    <name evidence="9" type="ORF">UFOVP1537_18</name>
    <name evidence="8" type="ORF">UFOVP1598_49</name>
    <name evidence="1" type="ORF">UFOVP825_36</name>
    <name evidence="2" type="ORF">UFOVP915_18</name>
</gene>
<accession>A0A6J5PMN9</accession>
<evidence type="ECO:0000313" key="3">
    <source>
        <dbReference type="EMBL" id="CAB4177218.1"/>
    </source>
</evidence>
<dbReference type="EMBL" id="LR796772">
    <property type="protein sequence ID" value="CAB4165301.1"/>
    <property type="molecule type" value="Genomic_DNA"/>
</dbReference>
<dbReference type="EMBL" id="LR797472">
    <property type="protein sequence ID" value="CAB4218773.1"/>
    <property type="molecule type" value="Genomic_DNA"/>
</dbReference>
<sequence>MPLPKHLADKLGVHGVIALRTMPKDEATIVETFKHTITGAEDIISLMEFAGGISDAIPKDAVSLVYYEEENKAVQQRLRRLYFASAWVAGVSWRALGRQFSIQGPTVAQGANKHLPSNVSEREAMRLDANISTTRQESMLAIFRSNYDQVKHMTVVDIASWMLAETRDVDEND</sequence>